<evidence type="ECO:0000256" key="9">
    <source>
        <dbReference type="ARBA" id="ARBA00023163"/>
    </source>
</evidence>
<gene>
    <name evidence="16" type="primary">LOC102823830</name>
</gene>
<feature type="domain" description="C2H2-type" evidence="13">
    <location>
        <begin position="567"/>
        <end position="594"/>
    </location>
</feature>
<feature type="domain" description="C2H2-type" evidence="13">
    <location>
        <begin position="343"/>
        <end position="370"/>
    </location>
</feature>
<evidence type="ECO:0000256" key="3">
    <source>
        <dbReference type="ARBA" id="ARBA00022723"/>
    </source>
</evidence>
<accession>A0A9B0UEE7</accession>
<evidence type="ECO:0000313" key="16">
    <source>
        <dbReference type="RefSeq" id="XP_006877414.1"/>
    </source>
</evidence>
<dbReference type="SMART" id="SM00355">
    <property type="entry name" value="ZnF_C2H2"/>
    <property type="match status" value="11"/>
</dbReference>
<feature type="domain" description="C2H2-type" evidence="13">
    <location>
        <begin position="623"/>
        <end position="650"/>
    </location>
</feature>
<dbReference type="SUPFAM" id="SSF109640">
    <property type="entry name" value="KRAB domain (Kruppel-associated box)"/>
    <property type="match status" value="1"/>
</dbReference>
<dbReference type="InterPro" id="IPR036051">
    <property type="entry name" value="KRAB_dom_sf"/>
</dbReference>
<dbReference type="FunFam" id="3.30.160.60:FF:000690">
    <property type="entry name" value="Zinc finger protein 354C"/>
    <property type="match status" value="1"/>
</dbReference>
<sequence>MGAGNTTAVACRGVELHYPEGTTPRGSRNEGPSPHQDKGVSVSERFLSGRDFRRRLIGGVAPWAKTLDYKGAGGAAPLPFPCRPLPPALVCPLVRMATAQATAAAFRPSPIVSQPCEPLSQRLHGAEGLSKGKRETPQAGAARIPLVPLIAIGGTRFPGDSPLRSLPLSLDVRRWMGPQSRFVSVTFEDVSVTFTQEEWGQLSPTQRCLYQKVMLETWTLLTSLDLICRLEHGQELWTTETGLAESTCAGDKTQPKTRQSACQLAMAEGATLQERLVTGASKISSLVQTKRQKAPLEKQERHLRARVTRVMLPKKTHSGDAHLEQGLETPAEDTLMQTEKSPYQCQQCGRAFNRNSLLIKHQQIHTGVKPHECNECGKAFRERADLVRHLMIHTGEKPYKCIECGKAFNRSSYLTQHQRIHTGEKPHVCSECGKCFTQHSNLIKHHRIHTGEKRFLCKACGKAFCDSSSLYRHKRIHADKKPYECSECGKVFAQLCAFVGHQRTHSGETPFECKECKKTFCFKFSLTQHMQSHTGEKPFICSECGKAFSLRVRLSQHQKIHTGEKPYQCHECGKAFSFSSKLSRHRKIHLGEKVFVCKKCGKAFEQRAYLNRHQVTHRKDRPFECNHCGKSYASESHLVQHLRIHTEKKSH</sequence>
<evidence type="ECO:0000256" key="7">
    <source>
        <dbReference type="ARBA" id="ARBA00023015"/>
    </source>
</evidence>
<feature type="domain" description="C2H2-type" evidence="13">
    <location>
        <begin position="427"/>
        <end position="454"/>
    </location>
</feature>
<dbReference type="PROSITE" id="PS50805">
    <property type="entry name" value="KRAB"/>
    <property type="match status" value="1"/>
</dbReference>
<evidence type="ECO:0000259" key="14">
    <source>
        <dbReference type="PROSITE" id="PS50805"/>
    </source>
</evidence>
<dbReference type="AlphaFoldDB" id="A0A9B0UEE7"/>
<dbReference type="GO" id="GO:0008270">
    <property type="term" value="F:zinc ion binding"/>
    <property type="evidence" value="ECO:0007669"/>
    <property type="project" value="UniProtKB-KW"/>
</dbReference>
<dbReference type="CDD" id="cd07765">
    <property type="entry name" value="KRAB_A-box"/>
    <property type="match status" value="1"/>
</dbReference>
<keyword evidence="3" id="KW-0479">Metal-binding</keyword>
<dbReference type="GO" id="GO:0005634">
    <property type="term" value="C:nucleus"/>
    <property type="evidence" value="ECO:0007669"/>
    <property type="project" value="UniProtKB-SubCell"/>
</dbReference>
<evidence type="ECO:0000256" key="12">
    <source>
        <dbReference type="SAM" id="MobiDB-lite"/>
    </source>
</evidence>
<feature type="domain" description="C2H2-type" evidence="13">
    <location>
        <begin position="595"/>
        <end position="622"/>
    </location>
</feature>
<dbReference type="InterPro" id="IPR036236">
    <property type="entry name" value="Znf_C2H2_sf"/>
</dbReference>
<dbReference type="FunFam" id="3.30.160.60:FF:000688">
    <property type="entry name" value="zinc finger protein 197 isoform X1"/>
    <property type="match status" value="1"/>
</dbReference>
<dbReference type="PROSITE" id="PS50157">
    <property type="entry name" value="ZINC_FINGER_C2H2_2"/>
    <property type="match status" value="11"/>
</dbReference>
<evidence type="ECO:0000256" key="4">
    <source>
        <dbReference type="ARBA" id="ARBA00022737"/>
    </source>
</evidence>
<dbReference type="GO" id="GO:0000978">
    <property type="term" value="F:RNA polymerase II cis-regulatory region sequence-specific DNA binding"/>
    <property type="evidence" value="ECO:0007669"/>
    <property type="project" value="TreeGrafter"/>
</dbReference>
<evidence type="ECO:0000256" key="6">
    <source>
        <dbReference type="ARBA" id="ARBA00022833"/>
    </source>
</evidence>
<keyword evidence="6" id="KW-0862">Zinc</keyword>
<feature type="domain" description="C2H2-type" evidence="13">
    <location>
        <begin position="539"/>
        <end position="566"/>
    </location>
</feature>
<dbReference type="Gene3D" id="6.10.140.140">
    <property type="match status" value="1"/>
</dbReference>
<feature type="domain" description="C2H2-type" evidence="13">
    <location>
        <begin position="511"/>
        <end position="538"/>
    </location>
</feature>
<feature type="domain" description="C2H2-type" evidence="13">
    <location>
        <begin position="455"/>
        <end position="482"/>
    </location>
</feature>
<evidence type="ECO:0000256" key="5">
    <source>
        <dbReference type="ARBA" id="ARBA00022771"/>
    </source>
</evidence>
<keyword evidence="15" id="KW-1185">Reference proteome</keyword>
<evidence type="ECO:0000256" key="10">
    <source>
        <dbReference type="ARBA" id="ARBA00023242"/>
    </source>
</evidence>
<dbReference type="PANTHER" id="PTHR24388">
    <property type="entry name" value="ZINC FINGER PROTEIN"/>
    <property type="match status" value="1"/>
</dbReference>
<evidence type="ECO:0000259" key="13">
    <source>
        <dbReference type="PROSITE" id="PS50157"/>
    </source>
</evidence>
<dbReference type="FunFam" id="3.30.160.60:FF:000812">
    <property type="entry name" value="zinc finger protein 23 isoform X2"/>
    <property type="match status" value="1"/>
</dbReference>
<feature type="domain" description="C2H2-type" evidence="13">
    <location>
        <begin position="399"/>
        <end position="426"/>
    </location>
</feature>
<evidence type="ECO:0000256" key="11">
    <source>
        <dbReference type="PROSITE-ProRule" id="PRU00042"/>
    </source>
</evidence>
<dbReference type="PROSITE" id="PS00028">
    <property type="entry name" value="ZINC_FINGER_C2H2_1"/>
    <property type="match status" value="11"/>
</dbReference>
<keyword evidence="8" id="KW-0238">DNA-binding</keyword>
<dbReference type="GeneID" id="102823830"/>
<comment type="similarity">
    <text evidence="2">Belongs to the krueppel C2H2-type zinc-finger protein family.</text>
</comment>
<dbReference type="SMART" id="SM00349">
    <property type="entry name" value="KRAB"/>
    <property type="match status" value="1"/>
</dbReference>
<feature type="region of interest" description="Disordered" evidence="12">
    <location>
        <begin position="1"/>
        <end position="42"/>
    </location>
</feature>
<comment type="subcellular location">
    <subcellularLocation>
        <location evidence="1">Nucleus</location>
    </subcellularLocation>
</comment>
<feature type="domain" description="KRAB" evidence="14">
    <location>
        <begin position="185"/>
        <end position="249"/>
    </location>
</feature>
<keyword evidence="9" id="KW-0804">Transcription</keyword>
<dbReference type="GO" id="GO:0032502">
    <property type="term" value="P:developmental process"/>
    <property type="evidence" value="ECO:0007669"/>
    <property type="project" value="UniProtKB-ARBA"/>
</dbReference>
<dbReference type="SUPFAM" id="SSF57667">
    <property type="entry name" value="beta-beta-alpha zinc fingers"/>
    <property type="match status" value="6"/>
</dbReference>
<name>A0A9B0UEE7_CHRAS</name>
<dbReference type="Proteomes" id="UP000504623">
    <property type="component" value="Unplaced"/>
</dbReference>
<evidence type="ECO:0000256" key="1">
    <source>
        <dbReference type="ARBA" id="ARBA00004123"/>
    </source>
</evidence>
<protein>
    <submittedName>
        <fullName evidence="16">Zinc finger protein 599-like</fullName>
    </submittedName>
</protein>
<feature type="domain" description="C2H2-type" evidence="13">
    <location>
        <begin position="371"/>
        <end position="398"/>
    </location>
</feature>
<dbReference type="FunFam" id="3.30.160.60:FF:000352">
    <property type="entry name" value="zinc finger protein 3 homolog"/>
    <property type="match status" value="1"/>
</dbReference>
<keyword evidence="7" id="KW-0805">Transcription regulation</keyword>
<keyword evidence="5 11" id="KW-0863">Zinc-finger</keyword>
<dbReference type="GO" id="GO:0000981">
    <property type="term" value="F:DNA-binding transcription factor activity, RNA polymerase II-specific"/>
    <property type="evidence" value="ECO:0007669"/>
    <property type="project" value="TreeGrafter"/>
</dbReference>
<keyword evidence="4" id="KW-0677">Repeat</keyword>
<reference evidence="16" key="1">
    <citation type="submission" date="2025-08" db="UniProtKB">
        <authorList>
            <consortium name="RefSeq"/>
        </authorList>
    </citation>
    <scope>IDENTIFICATION</scope>
    <source>
        <tissue evidence="16">Spleen</tissue>
    </source>
</reference>
<dbReference type="FunFam" id="3.30.160.60:FF:000202">
    <property type="entry name" value="Zinc finger protein 574"/>
    <property type="match status" value="1"/>
</dbReference>
<dbReference type="FunFam" id="3.30.160.60:FF:000238">
    <property type="entry name" value="Zinc finger protein 485"/>
    <property type="match status" value="1"/>
</dbReference>
<organism evidence="15 16">
    <name type="scientific">Chrysochloris asiatica</name>
    <name type="common">Cape golden mole</name>
    <dbReference type="NCBI Taxonomy" id="185453"/>
    <lineage>
        <taxon>Eukaryota</taxon>
        <taxon>Metazoa</taxon>
        <taxon>Chordata</taxon>
        <taxon>Craniata</taxon>
        <taxon>Vertebrata</taxon>
        <taxon>Euteleostomi</taxon>
        <taxon>Mammalia</taxon>
        <taxon>Eutheria</taxon>
        <taxon>Afrotheria</taxon>
        <taxon>Chrysochloridae</taxon>
        <taxon>Chrysochlorinae</taxon>
        <taxon>Chrysochloris</taxon>
    </lineage>
</organism>
<dbReference type="InterPro" id="IPR001909">
    <property type="entry name" value="KRAB"/>
</dbReference>
<evidence type="ECO:0000313" key="15">
    <source>
        <dbReference type="Proteomes" id="UP000504623"/>
    </source>
</evidence>
<evidence type="ECO:0000256" key="2">
    <source>
        <dbReference type="ARBA" id="ARBA00006991"/>
    </source>
</evidence>
<dbReference type="OrthoDB" id="6077919at2759"/>
<dbReference type="InterPro" id="IPR013087">
    <property type="entry name" value="Znf_C2H2_type"/>
</dbReference>
<dbReference type="FunFam" id="3.30.160.60:FF:001009">
    <property type="entry name" value="Zinc finger protein 26"/>
    <property type="match status" value="1"/>
</dbReference>
<dbReference type="Pfam" id="PF00096">
    <property type="entry name" value="zf-C2H2"/>
    <property type="match status" value="11"/>
</dbReference>
<feature type="domain" description="C2H2-type" evidence="13">
    <location>
        <begin position="483"/>
        <end position="510"/>
    </location>
</feature>
<dbReference type="PANTHER" id="PTHR24388:SF51">
    <property type="entry name" value="ZINC FINGER PROTEIN 281-RELATED"/>
    <property type="match status" value="1"/>
</dbReference>
<dbReference type="FunFam" id="3.30.160.60:FF:000016">
    <property type="entry name" value="zinc finger protein 37 homolog"/>
    <property type="match status" value="1"/>
</dbReference>
<dbReference type="FunFam" id="3.30.160.60:FF:000060">
    <property type="entry name" value="zinc finger protein 436"/>
    <property type="match status" value="1"/>
</dbReference>
<dbReference type="RefSeq" id="XP_006877414.1">
    <property type="nucleotide sequence ID" value="XM_006877352.1"/>
</dbReference>
<dbReference type="Pfam" id="PF01352">
    <property type="entry name" value="KRAB"/>
    <property type="match status" value="1"/>
</dbReference>
<dbReference type="InterPro" id="IPR050527">
    <property type="entry name" value="Snail/Krueppel_Znf"/>
</dbReference>
<evidence type="ECO:0000256" key="8">
    <source>
        <dbReference type="ARBA" id="ARBA00023125"/>
    </source>
</evidence>
<proteinExistence type="inferred from homology"/>
<dbReference type="Gene3D" id="3.30.160.60">
    <property type="entry name" value="Classic Zinc Finger"/>
    <property type="match status" value="11"/>
</dbReference>
<dbReference type="FunFam" id="3.30.160.60:FF:002090">
    <property type="entry name" value="Zinc finger protein 473"/>
    <property type="match status" value="2"/>
</dbReference>
<keyword evidence="10" id="KW-0539">Nucleus</keyword>